<sequence>MSDLETAKLDAETLAIARATPGIDLGRESMAGDEEPSSDLEISGNVAMVSDYRFRGVSFSDGDIALQGGVDVAHSSGFYVGTWGSSISGGTAFGELELDIYGGWSGEVSDGVSFDVGLLYYIYPTGDVPGIATDYFEPYASISYDLGPVSTTVGVAYAWEQDSLGSQDNLYLYTDFEMGIAETPLTASVHLGYTDGAFATDFGGNSFDWGVGLSYAVTDSLSLGVNYVDTEGPSIEDFTDTGFFFTLGYSM</sequence>
<comment type="caution">
    <text evidence="1">The sequence shown here is derived from an EMBL/GenBank/DDBJ whole genome shotgun (WGS) entry which is preliminary data.</text>
</comment>
<dbReference type="AlphaFoldDB" id="A0A6I4SMF0"/>
<proteinExistence type="predicted"/>
<evidence type="ECO:0000313" key="2">
    <source>
        <dbReference type="Proteomes" id="UP000468943"/>
    </source>
</evidence>
<dbReference type="Proteomes" id="UP000468943">
    <property type="component" value="Unassembled WGS sequence"/>
</dbReference>
<keyword evidence="2" id="KW-1185">Reference proteome</keyword>
<evidence type="ECO:0000313" key="1">
    <source>
        <dbReference type="EMBL" id="MXO56336.1"/>
    </source>
</evidence>
<dbReference type="OrthoDB" id="9793561at2"/>
<dbReference type="NCBIfam" id="TIGR02001">
    <property type="entry name" value="gcw_chp"/>
    <property type="match status" value="1"/>
</dbReference>
<dbReference type="Pfam" id="PF09694">
    <property type="entry name" value="Gcw_chp"/>
    <property type="match status" value="1"/>
</dbReference>
<gene>
    <name evidence="1" type="ORF">GRI36_05525</name>
</gene>
<accession>A0A6I4SMF0</accession>
<organism evidence="1 2">
    <name type="scientific">Pontixanthobacter gangjinensis</name>
    <dbReference type="NCBI Taxonomy" id="1028742"/>
    <lineage>
        <taxon>Bacteria</taxon>
        <taxon>Pseudomonadati</taxon>
        <taxon>Pseudomonadota</taxon>
        <taxon>Alphaproteobacteria</taxon>
        <taxon>Sphingomonadales</taxon>
        <taxon>Erythrobacteraceae</taxon>
        <taxon>Pontixanthobacter</taxon>
    </lineage>
</organism>
<dbReference type="InterPro" id="IPR010239">
    <property type="entry name" value="CHP02001"/>
</dbReference>
<protein>
    <submittedName>
        <fullName evidence="1">Uncharacterized protein</fullName>
    </submittedName>
</protein>
<dbReference type="SUPFAM" id="SSF56935">
    <property type="entry name" value="Porins"/>
    <property type="match status" value="1"/>
</dbReference>
<dbReference type="EMBL" id="WTYS01000001">
    <property type="protein sequence ID" value="MXO56336.1"/>
    <property type="molecule type" value="Genomic_DNA"/>
</dbReference>
<name>A0A6I4SMF0_9SPHN</name>
<reference evidence="1 2" key="1">
    <citation type="submission" date="2019-12" db="EMBL/GenBank/DDBJ databases">
        <title>Genomic-based taxomic classification of the family Erythrobacteraceae.</title>
        <authorList>
            <person name="Xu L."/>
        </authorList>
    </citation>
    <scope>NUCLEOTIDE SEQUENCE [LARGE SCALE GENOMIC DNA]</scope>
    <source>
        <strain evidence="1 2">JCM 17802</strain>
    </source>
</reference>